<dbReference type="InterPro" id="IPR029063">
    <property type="entry name" value="SAM-dependent_MTases_sf"/>
</dbReference>
<evidence type="ECO:0000256" key="5">
    <source>
        <dbReference type="ARBA" id="ARBA00047942"/>
    </source>
</evidence>
<evidence type="ECO:0000313" key="7">
    <source>
        <dbReference type="EMBL" id="MCY1004010.1"/>
    </source>
</evidence>
<dbReference type="InterPro" id="IPR002295">
    <property type="entry name" value="N4/N6-MTase_EcoPI_Mod-like"/>
</dbReference>
<keyword evidence="9" id="KW-1185">Reference proteome</keyword>
<dbReference type="InterPro" id="IPR036086">
    <property type="entry name" value="ParB/Sulfiredoxin_sf"/>
</dbReference>
<dbReference type="EC" id="2.1.1.72" evidence="1"/>
<dbReference type="SUPFAM" id="SSF110849">
    <property type="entry name" value="ParB/Sulfiredoxin"/>
    <property type="match status" value="1"/>
</dbReference>
<evidence type="ECO:0000259" key="6">
    <source>
        <dbReference type="SMART" id="SM00470"/>
    </source>
</evidence>
<proteinExistence type="predicted"/>
<evidence type="ECO:0000256" key="3">
    <source>
        <dbReference type="ARBA" id="ARBA00022679"/>
    </source>
</evidence>
<feature type="domain" description="ParB-like N-terminal" evidence="6">
    <location>
        <begin position="33"/>
        <end position="119"/>
    </location>
</feature>
<dbReference type="SMART" id="SM00470">
    <property type="entry name" value="ParB"/>
    <property type="match status" value="1"/>
</dbReference>
<comment type="catalytic activity">
    <reaction evidence="5">
        <text>a 2'-deoxyadenosine in DNA + S-adenosyl-L-methionine = an N(6)-methyl-2'-deoxyadenosine in DNA + S-adenosyl-L-homocysteine + H(+)</text>
        <dbReference type="Rhea" id="RHEA:15197"/>
        <dbReference type="Rhea" id="RHEA-COMP:12418"/>
        <dbReference type="Rhea" id="RHEA-COMP:12419"/>
        <dbReference type="ChEBI" id="CHEBI:15378"/>
        <dbReference type="ChEBI" id="CHEBI:57856"/>
        <dbReference type="ChEBI" id="CHEBI:59789"/>
        <dbReference type="ChEBI" id="CHEBI:90615"/>
        <dbReference type="ChEBI" id="CHEBI:90616"/>
        <dbReference type="EC" id="2.1.1.72"/>
    </reaction>
</comment>
<dbReference type="GO" id="GO:0008170">
    <property type="term" value="F:N-methyltransferase activity"/>
    <property type="evidence" value="ECO:0007669"/>
    <property type="project" value="InterPro"/>
</dbReference>
<dbReference type="Pfam" id="PF01555">
    <property type="entry name" value="N6_N4_Mtase"/>
    <property type="match status" value="1"/>
</dbReference>
<accession>A0A9X3EHW4</accession>
<dbReference type="InterPro" id="IPR015840">
    <property type="entry name" value="DNA_MeTrfase_ParB"/>
</dbReference>
<name>A0A9X3EHW4_9BACT</name>
<dbReference type="EMBL" id="JAPNKE010000002">
    <property type="protein sequence ID" value="MCY1008534.1"/>
    <property type="molecule type" value="Genomic_DNA"/>
</dbReference>
<gene>
    <name evidence="7" type="ORF">OV079_00185</name>
    <name evidence="8" type="ORF">OV079_23835</name>
</gene>
<dbReference type="GO" id="GO:0009007">
    <property type="term" value="F:site-specific DNA-methyltransferase (adenine-specific) activity"/>
    <property type="evidence" value="ECO:0007669"/>
    <property type="project" value="UniProtKB-EC"/>
</dbReference>
<dbReference type="RefSeq" id="WP_267765532.1">
    <property type="nucleotide sequence ID" value="NZ_JAPNKE010000001.1"/>
</dbReference>
<dbReference type="InterPro" id="IPR003115">
    <property type="entry name" value="ParB_N"/>
</dbReference>
<dbReference type="GO" id="GO:0032259">
    <property type="term" value="P:methylation"/>
    <property type="evidence" value="ECO:0007669"/>
    <property type="project" value="UniProtKB-KW"/>
</dbReference>
<comment type="caution">
    <text evidence="7">The sequence shown here is derived from an EMBL/GenBank/DDBJ whole genome shotgun (WGS) entry which is preliminary data.</text>
</comment>
<evidence type="ECO:0000256" key="2">
    <source>
        <dbReference type="ARBA" id="ARBA00022603"/>
    </source>
</evidence>
<reference evidence="7" key="1">
    <citation type="submission" date="2022-11" db="EMBL/GenBank/DDBJ databases">
        <title>Minimal conservation of predation-associated metabolite biosynthetic gene clusters underscores biosynthetic potential of Myxococcota including descriptions for ten novel species: Archangium lansinium sp. nov., Myxococcus landrumus sp. nov., Nannocystis bai.</title>
        <authorList>
            <person name="Ahearne A."/>
            <person name="Stevens C."/>
            <person name="Phillips K."/>
        </authorList>
    </citation>
    <scope>NUCLEOTIDE SEQUENCE</scope>
    <source>
        <strain evidence="7">Na p29</strain>
    </source>
</reference>
<dbReference type="AlphaFoldDB" id="A0A9X3EHW4"/>
<keyword evidence="3" id="KW-0808">Transferase</keyword>
<evidence type="ECO:0000256" key="4">
    <source>
        <dbReference type="ARBA" id="ARBA00022691"/>
    </source>
</evidence>
<dbReference type="PRINTS" id="PR00506">
    <property type="entry name" value="D21N6MTFRASE"/>
</dbReference>
<keyword evidence="2 7" id="KW-0489">Methyltransferase</keyword>
<protein>
    <recommendedName>
        <fullName evidence="1">site-specific DNA-methyltransferase (adenine-specific)</fullName>
        <ecNumber evidence="1">2.1.1.72</ecNumber>
    </recommendedName>
</protein>
<dbReference type="EMBL" id="JAPNKE010000001">
    <property type="protein sequence ID" value="MCY1004010.1"/>
    <property type="molecule type" value="Genomic_DNA"/>
</dbReference>
<dbReference type="SUPFAM" id="SSF53335">
    <property type="entry name" value="S-adenosyl-L-methionine-dependent methyltransferases"/>
    <property type="match status" value="1"/>
</dbReference>
<keyword evidence="4" id="KW-0949">S-adenosyl-L-methionine</keyword>
<evidence type="ECO:0000256" key="1">
    <source>
        <dbReference type="ARBA" id="ARBA00011900"/>
    </source>
</evidence>
<dbReference type="PIRSF" id="PIRSF036758">
    <property type="entry name" value="Aden_M_ParB"/>
    <property type="match status" value="1"/>
</dbReference>
<organism evidence="7 9">
    <name type="scientific">Nannocystis pusilla</name>
    <dbReference type="NCBI Taxonomy" id="889268"/>
    <lineage>
        <taxon>Bacteria</taxon>
        <taxon>Pseudomonadati</taxon>
        <taxon>Myxococcota</taxon>
        <taxon>Polyangia</taxon>
        <taxon>Nannocystales</taxon>
        <taxon>Nannocystaceae</taxon>
        <taxon>Nannocystis</taxon>
    </lineage>
</organism>
<dbReference type="InterPro" id="IPR002941">
    <property type="entry name" value="DNA_methylase_N4/N6"/>
</dbReference>
<evidence type="ECO:0000313" key="8">
    <source>
        <dbReference type="EMBL" id="MCY1008534.1"/>
    </source>
</evidence>
<dbReference type="Gene3D" id="3.40.50.150">
    <property type="entry name" value="Vaccinia Virus protein VP39"/>
    <property type="match status" value="1"/>
</dbReference>
<dbReference type="Proteomes" id="UP001150924">
    <property type="component" value="Unassembled WGS sequence"/>
</dbReference>
<dbReference type="GO" id="GO:0003677">
    <property type="term" value="F:DNA binding"/>
    <property type="evidence" value="ECO:0007669"/>
    <property type="project" value="InterPro"/>
</dbReference>
<sequence>MTANALYSAFGAFERPSHDDPELSHIPAELRHLAVPIDAIRLDPGNVNKHPTSQLEVLKSMLREFGQRQLLVVRASTGVLEAGEGRVLAGRALGWRWIAALACDDDPVTALRFALGDNRSARLSEVDEELLAQQLLVLRDEGSDLASIGWQPDEVAAIFESDEQVPEDLVEPEAVVVAATFVQLGDLIEIGPHRLVCGDSTDPAVVERLMQGELADVTFTDPPYGIAYVGKSDELADERKTIANDNLGLEGTRDLVARAARAWPLRAGGVWYVCSASGDMETMFRCGLLDASHRVRQQIVWKKNCLVLGHFDYHYIHETILYGWKEGAGHFWCGSRTEVSVWEFDKPTRSADHPTMKPIPLVAKALVNSSRRGDLVFDGFGGSGSTLIAAHQTGRRARLVELEPAFCDLIIRRAAALGLSAMVHRPGEAEPIAWKDPR</sequence>
<evidence type="ECO:0000313" key="9">
    <source>
        <dbReference type="Proteomes" id="UP001150924"/>
    </source>
</evidence>